<evidence type="ECO:0000313" key="3">
    <source>
        <dbReference type="EMBL" id="OAJ66884.1"/>
    </source>
</evidence>
<feature type="signal peptide" evidence="2">
    <location>
        <begin position="1"/>
        <end position="20"/>
    </location>
</feature>
<accession>A0A1B6VI40</accession>
<dbReference type="EMBL" id="LUTU01000013">
    <property type="protein sequence ID" value="OAJ66884.1"/>
    <property type="molecule type" value="Genomic_DNA"/>
</dbReference>
<evidence type="ECO:0000256" key="1">
    <source>
        <dbReference type="SAM" id="MobiDB-lite"/>
    </source>
</evidence>
<gene>
    <name evidence="3" type="ORF">A0123_02621</name>
</gene>
<dbReference type="Proteomes" id="UP000077786">
    <property type="component" value="Unassembled WGS sequence"/>
</dbReference>
<protein>
    <recommendedName>
        <fullName evidence="5">Lipoprotein</fullName>
    </recommendedName>
</protein>
<dbReference type="RefSeq" id="WP_235271772.1">
    <property type="nucleotide sequence ID" value="NZ_JAERLC010000021.1"/>
</dbReference>
<proteinExistence type="predicted"/>
<evidence type="ECO:0000313" key="4">
    <source>
        <dbReference type="Proteomes" id="UP000077786"/>
    </source>
</evidence>
<dbReference type="AlphaFoldDB" id="A0A1B6VI40"/>
<feature type="compositionally biased region" description="Pro residues" evidence="1">
    <location>
        <begin position="35"/>
        <end position="52"/>
    </location>
</feature>
<organism evidence="3 4">
    <name type="scientific">Gluconobacter cerinus</name>
    <dbReference type="NCBI Taxonomy" id="38307"/>
    <lineage>
        <taxon>Bacteria</taxon>
        <taxon>Pseudomonadati</taxon>
        <taxon>Pseudomonadota</taxon>
        <taxon>Alphaproteobacteria</taxon>
        <taxon>Acetobacterales</taxon>
        <taxon>Acetobacteraceae</taxon>
        <taxon>Gluconobacter</taxon>
    </lineage>
</organism>
<feature type="region of interest" description="Disordered" evidence="1">
    <location>
        <begin position="30"/>
        <end position="53"/>
    </location>
</feature>
<evidence type="ECO:0000256" key="2">
    <source>
        <dbReference type="SAM" id="SignalP"/>
    </source>
</evidence>
<dbReference type="PROSITE" id="PS51257">
    <property type="entry name" value="PROKAR_LIPOPROTEIN"/>
    <property type="match status" value="1"/>
</dbReference>
<sequence length="151" mass="16162">MAPRALSLAGCILLATPLLAGCKLVDQRTFNPQAGKPPQPYIPPPPPAPKAKPPFLQIEGGTPESEYGPVVDRAVQSALARKENVLFIVRLLVPLQSDPAAQTKAMTEATQTDLEPVAHRISAAGAQPIQIEMHALTDPSVQRPLIRVDVR</sequence>
<name>A0A1B6VI40_9PROT</name>
<dbReference type="PATRIC" id="fig|38307.3.peg.2736"/>
<feature type="chain" id="PRO_5008589981" description="Lipoprotein" evidence="2">
    <location>
        <begin position="21"/>
        <end position="151"/>
    </location>
</feature>
<comment type="caution">
    <text evidence="3">The sequence shown here is derived from an EMBL/GenBank/DDBJ whole genome shotgun (WGS) entry which is preliminary data.</text>
</comment>
<evidence type="ECO:0008006" key="5">
    <source>
        <dbReference type="Google" id="ProtNLM"/>
    </source>
</evidence>
<reference evidence="3 4" key="1">
    <citation type="submission" date="2016-03" db="EMBL/GenBank/DDBJ databases">
        <title>Draft genome sequence of Gluconobacter cerinus strain CECT 9110.</title>
        <authorList>
            <person name="Sainz F."/>
            <person name="Mas A."/>
            <person name="Torija M.J."/>
        </authorList>
    </citation>
    <scope>NUCLEOTIDE SEQUENCE [LARGE SCALE GENOMIC DNA]</scope>
    <source>
        <strain evidence="3 4">CECT 9110</strain>
    </source>
</reference>
<keyword evidence="2" id="KW-0732">Signal</keyword>